<keyword evidence="3" id="KW-1185">Reference proteome</keyword>
<feature type="region of interest" description="Disordered" evidence="1">
    <location>
        <begin position="114"/>
        <end position="141"/>
    </location>
</feature>
<reference evidence="2 3" key="1">
    <citation type="journal article" date="2011" name="Nat. Biotechnol.">
        <title>Comparative genomic analysis of the thermophilic biomass-degrading fungi Myceliophthora thermophila and Thielavia terrestris.</title>
        <authorList>
            <person name="Berka R.M."/>
            <person name="Grigoriev I.V."/>
            <person name="Otillar R."/>
            <person name="Salamov A."/>
            <person name="Grimwood J."/>
            <person name="Reid I."/>
            <person name="Ishmael N."/>
            <person name="John T."/>
            <person name="Darmond C."/>
            <person name="Moisan M.-C."/>
            <person name="Henrissat B."/>
            <person name="Coutinho P.M."/>
            <person name="Lombard V."/>
            <person name="Natvig D.O."/>
            <person name="Lindquist E."/>
            <person name="Schmutz J."/>
            <person name="Lucas S."/>
            <person name="Harris P."/>
            <person name="Powlowski J."/>
            <person name="Bellemare A."/>
            <person name="Taylor D."/>
            <person name="Butler G."/>
            <person name="de Vries R.P."/>
            <person name="Allijn I.E."/>
            <person name="van den Brink J."/>
            <person name="Ushinsky S."/>
            <person name="Storms R."/>
            <person name="Powell A.J."/>
            <person name="Paulsen I.T."/>
            <person name="Elbourne L.D.H."/>
            <person name="Baker S.E."/>
            <person name="Magnuson J."/>
            <person name="LaBoissiere S."/>
            <person name="Clutterbuck A.J."/>
            <person name="Martinez D."/>
            <person name="Wogulis M."/>
            <person name="de Leon A.L."/>
            <person name="Rey M.W."/>
            <person name="Tsang A."/>
        </authorList>
    </citation>
    <scope>NUCLEOTIDE SEQUENCE [LARGE SCALE GENOMIC DNA]</scope>
    <source>
        <strain evidence="3">ATCC 42464 / BCRC 31852 / DSM 1799</strain>
    </source>
</reference>
<dbReference type="KEGG" id="mtm:MYCTH_2129702"/>
<protein>
    <submittedName>
        <fullName evidence="2">Uncharacterized protein</fullName>
    </submittedName>
</protein>
<dbReference type="RefSeq" id="XP_003665840.1">
    <property type="nucleotide sequence ID" value="XM_003665792.1"/>
</dbReference>
<dbReference type="EMBL" id="CP003007">
    <property type="protein sequence ID" value="AEO60595.1"/>
    <property type="molecule type" value="Genomic_DNA"/>
</dbReference>
<dbReference type="InParanoid" id="G2QKW3"/>
<dbReference type="GeneID" id="11513665"/>
<dbReference type="VEuPathDB" id="FungiDB:MYCTH_2129702"/>
<name>G2QKW3_THET4</name>
<feature type="region of interest" description="Disordered" evidence="1">
    <location>
        <begin position="67"/>
        <end position="90"/>
    </location>
</feature>
<dbReference type="Proteomes" id="UP000007322">
    <property type="component" value="Chromosome 6"/>
</dbReference>
<organism evidence="2 3">
    <name type="scientific">Thermothelomyces thermophilus (strain ATCC 42464 / BCRC 31852 / DSM 1799)</name>
    <name type="common">Sporotrichum thermophile</name>
    <dbReference type="NCBI Taxonomy" id="573729"/>
    <lineage>
        <taxon>Eukaryota</taxon>
        <taxon>Fungi</taxon>
        <taxon>Dikarya</taxon>
        <taxon>Ascomycota</taxon>
        <taxon>Pezizomycotina</taxon>
        <taxon>Sordariomycetes</taxon>
        <taxon>Sordariomycetidae</taxon>
        <taxon>Sordariales</taxon>
        <taxon>Chaetomiaceae</taxon>
        <taxon>Thermothelomyces</taxon>
    </lineage>
</organism>
<sequence length="141" mass="14512">MCDTRSRPFRGGLQLSAERGLTFRLQETAAVAAAAGGGGGGGGGGEEGRKGGLAICMIEQTMEVSNEAHNVKSAPTPRRGGRGISSGAGGTMNGKALGPWLVAVFDVARAAHGGDTLHTLSPDRTNETRSRSPRSDQFRSF</sequence>
<dbReference type="AlphaFoldDB" id="G2QKW3"/>
<dbReference type="HOGENOM" id="CLU_1826626_0_0_1"/>
<evidence type="ECO:0000313" key="3">
    <source>
        <dbReference type="Proteomes" id="UP000007322"/>
    </source>
</evidence>
<evidence type="ECO:0000256" key="1">
    <source>
        <dbReference type="SAM" id="MobiDB-lite"/>
    </source>
</evidence>
<proteinExistence type="predicted"/>
<evidence type="ECO:0000313" key="2">
    <source>
        <dbReference type="EMBL" id="AEO60595.1"/>
    </source>
</evidence>
<accession>G2QKW3</accession>
<feature type="compositionally biased region" description="Basic and acidic residues" evidence="1">
    <location>
        <begin position="124"/>
        <end position="141"/>
    </location>
</feature>
<gene>
    <name evidence="2" type="ORF">MYCTH_2129702</name>
</gene>